<feature type="region of interest" description="Disordered" evidence="1">
    <location>
        <begin position="1"/>
        <end position="39"/>
    </location>
</feature>
<gene>
    <name evidence="2" type="ORF">KGM_210946</name>
</gene>
<accession>A0A212EKD4</accession>
<dbReference type="InParanoid" id="A0A212EKD4"/>
<name>A0A212EKD4_DANPL</name>
<protein>
    <submittedName>
        <fullName evidence="2">Uncharacterized protein</fullName>
    </submittedName>
</protein>
<reference evidence="2 3" key="1">
    <citation type="journal article" date="2011" name="Cell">
        <title>The monarch butterfly genome yields insights into long-distance migration.</title>
        <authorList>
            <person name="Zhan S."/>
            <person name="Merlin C."/>
            <person name="Boore J.L."/>
            <person name="Reppert S.M."/>
        </authorList>
    </citation>
    <scope>NUCLEOTIDE SEQUENCE [LARGE SCALE GENOMIC DNA]</scope>
    <source>
        <strain evidence="2">F-2</strain>
    </source>
</reference>
<evidence type="ECO:0000313" key="3">
    <source>
        <dbReference type="Proteomes" id="UP000007151"/>
    </source>
</evidence>
<evidence type="ECO:0000256" key="1">
    <source>
        <dbReference type="SAM" id="MobiDB-lite"/>
    </source>
</evidence>
<dbReference type="Proteomes" id="UP000007151">
    <property type="component" value="Unassembled WGS sequence"/>
</dbReference>
<dbReference type="EMBL" id="AGBW02014276">
    <property type="protein sequence ID" value="OWR41940.1"/>
    <property type="molecule type" value="Genomic_DNA"/>
</dbReference>
<sequence>MATNQDKQVEVSPATSTTSLRSQIAERSPSVSSNREDKWPELLLSRPEKSYYFKTKFLCLTKTEVLLYRSFTL</sequence>
<dbReference type="KEGG" id="dpl:KGM_210946"/>
<organism evidence="2 3">
    <name type="scientific">Danaus plexippus plexippus</name>
    <dbReference type="NCBI Taxonomy" id="278856"/>
    <lineage>
        <taxon>Eukaryota</taxon>
        <taxon>Metazoa</taxon>
        <taxon>Ecdysozoa</taxon>
        <taxon>Arthropoda</taxon>
        <taxon>Hexapoda</taxon>
        <taxon>Insecta</taxon>
        <taxon>Pterygota</taxon>
        <taxon>Neoptera</taxon>
        <taxon>Endopterygota</taxon>
        <taxon>Lepidoptera</taxon>
        <taxon>Glossata</taxon>
        <taxon>Ditrysia</taxon>
        <taxon>Papilionoidea</taxon>
        <taxon>Nymphalidae</taxon>
        <taxon>Danainae</taxon>
        <taxon>Danaini</taxon>
        <taxon>Danaina</taxon>
        <taxon>Danaus</taxon>
        <taxon>Danaus</taxon>
    </lineage>
</organism>
<dbReference type="AlphaFoldDB" id="A0A212EKD4"/>
<evidence type="ECO:0000313" key="2">
    <source>
        <dbReference type="EMBL" id="OWR41940.1"/>
    </source>
</evidence>
<keyword evidence="3" id="KW-1185">Reference proteome</keyword>
<comment type="caution">
    <text evidence="2">The sequence shown here is derived from an EMBL/GenBank/DDBJ whole genome shotgun (WGS) entry which is preliminary data.</text>
</comment>
<feature type="compositionally biased region" description="Polar residues" evidence="1">
    <location>
        <begin position="13"/>
        <end position="22"/>
    </location>
</feature>
<proteinExistence type="predicted"/>